<dbReference type="RefSeq" id="WP_289164998.1">
    <property type="nucleotide sequence ID" value="NZ_JASZZN010000014.1"/>
</dbReference>
<name>A0ABT7PLY3_9BACT</name>
<comment type="caution">
    <text evidence="2">The sequence shown here is derived from an EMBL/GenBank/DDBJ whole genome shotgun (WGS) entry which is preliminary data.</text>
</comment>
<accession>A0ABT7PLY3</accession>
<evidence type="ECO:0000313" key="2">
    <source>
        <dbReference type="EMBL" id="MDM4017519.1"/>
    </source>
</evidence>
<dbReference type="InterPro" id="IPR057744">
    <property type="entry name" value="OTAase-like"/>
</dbReference>
<sequence length="431" mass="46475">MKTATGTMLIHNGQILDGTGSDRIMDGAVVVESGVIRFVGPAREMPPVAEDAVRVDANGGTIMPGLVEAHFHATYFNIRTLEDLDIKYPVEYVSLLASVNCRLALECGYTAARSGGCLFNVDFWLKKAINEDLIPGPRLAASGREICSSGGLMDWNPEFRKIGMEGLVFIINGQDDARKAVRALVKDGIEWVKTYPTGDAASPDINDHHTLCMTFDEMNAVVATAHNHGLKVTGHCRATEGIKNALRAGYDCIEHGTFIDDETLELLLERDVPCVPALYFEKASVELGKDFGLSQRVIDGHQETLDGGIESARRILRAGGRLGMGGDYGFGWNPHGDYARELTFFVKDAGLTPLEVITCATKTGAEIMGCGDEIGTLETGKLADVLVVDGDVIEDIAILEDRSRFIAVMQGGVIKAGRMAPKELTNVTVNG</sequence>
<proteinExistence type="predicted"/>
<dbReference type="InterPro" id="IPR011059">
    <property type="entry name" value="Metal-dep_hydrolase_composite"/>
</dbReference>
<dbReference type="Gene3D" id="2.30.40.10">
    <property type="entry name" value="Urease, subunit C, domain 1"/>
    <property type="match status" value="1"/>
</dbReference>
<protein>
    <submittedName>
        <fullName evidence="2">Amidohydrolase family protein</fullName>
    </submittedName>
</protein>
<dbReference type="PANTHER" id="PTHR43135">
    <property type="entry name" value="ALPHA-D-RIBOSE 1-METHYLPHOSPHONATE 5-TRIPHOSPHATE DIPHOSPHATASE"/>
    <property type="match status" value="1"/>
</dbReference>
<dbReference type="InterPro" id="IPR006680">
    <property type="entry name" value="Amidohydro-rel"/>
</dbReference>
<gene>
    <name evidence="2" type="ORF">QTN89_18870</name>
</gene>
<dbReference type="SUPFAM" id="SSF51556">
    <property type="entry name" value="Metallo-dependent hydrolases"/>
    <property type="match status" value="1"/>
</dbReference>
<reference evidence="2 3" key="1">
    <citation type="submission" date="2023-06" db="EMBL/GenBank/DDBJ databases">
        <title>Roseiconus lacunae JC819 isolated from Gulf of Mannar region, Tamil Nadu.</title>
        <authorList>
            <person name="Pk S."/>
            <person name="Ch S."/>
            <person name="Ch V.R."/>
        </authorList>
    </citation>
    <scope>NUCLEOTIDE SEQUENCE [LARGE SCALE GENOMIC DNA]</scope>
    <source>
        <strain evidence="2 3">JC819</strain>
    </source>
</reference>
<dbReference type="SUPFAM" id="SSF51338">
    <property type="entry name" value="Composite domain of metallo-dependent hydrolases"/>
    <property type="match status" value="1"/>
</dbReference>
<dbReference type="CDD" id="cd01299">
    <property type="entry name" value="Met_dep_hydrolase_A"/>
    <property type="match status" value="1"/>
</dbReference>
<evidence type="ECO:0000259" key="1">
    <source>
        <dbReference type="Pfam" id="PF01979"/>
    </source>
</evidence>
<organism evidence="2 3">
    <name type="scientific">Roseiconus lacunae</name>
    <dbReference type="NCBI Taxonomy" id="2605694"/>
    <lineage>
        <taxon>Bacteria</taxon>
        <taxon>Pseudomonadati</taxon>
        <taxon>Planctomycetota</taxon>
        <taxon>Planctomycetia</taxon>
        <taxon>Pirellulales</taxon>
        <taxon>Pirellulaceae</taxon>
        <taxon>Roseiconus</taxon>
    </lineage>
</organism>
<dbReference type="PANTHER" id="PTHR43135:SF3">
    <property type="entry name" value="ALPHA-D-RIBOSE 1-METHYLPHOSPHONATE 5-TRIPHOSPHATE DIPHOSPHATASE"/>
    <property type="match status" value="1"/>
</dbReference>
<dbReference type="EMBL" id="JASZZN010000014">
    <property type="protein sequence ID" value="MDM4017519.1"/>
    <property type="molecule type" value="Genomic_DNA"/>
</dbReference>
<evidence type="ECO:0000313" key="3">
    <source>
        <dbReference type="Proteomes" id="UP001239462"/>
    </source>
</evidence>
<dbReference type="Pfam" id="PF01979">
    <property type="entry name" value="Amidohydro_1"/>
    <property type="match status" value="1"/>
</dbReference>
<feature type="domain" description="Amidohydrolase-related" evidence="1">
    <location>
        <begin position="61"/>
        <end position="413"/>
    </location>
</feature>
<keyword evidence="3" id="KW-1185">Reference proteome</keyword>
<dbReference type="Gene3D" id="3.20.20.140">
    <property type="entry name" value="Metal-dependent hydrolases"/>
    <property type="match status" value="1"/>
</dbReference>
<dbReference type="InterPro" id="IPR032466">
    <property type="entry name" value="Metal_Hydrolase"/>
</dbReference>
<dbReference type="InterPro" id="IPR051781">
    <property type="entry name" value="Metallo-dep_Hydrolase"/>
</dbReference>
<dbReference type="Proteomes" id="UP001239462">
    <property type="component" value="Unassembled WGS sequence"/>
</dbReference>